<keyword evidence="5 8" id="KW-0378">Hydrolase</keyword>
<comment type="function">
    <text evidence="1">Alpha-L-fucosidase is responsible for hydrolyzing the alpha-1,6-linked fucose joined to the reducing-end N-acetylglucosamine of the carbohydrate moieties of glycoproteins.</text>
</comment>
<reference evidence="8 9" key="1">
    <citation type="journal article" date="2013" name="ISME J.">
        <title>Metabolic model for the filamentous 'Candidatus Microthrix parvicella' based on genomic and metagenomic analyses.</title>
        <authorList>
            <person name="Jon McIlroy S."/>
            <person name="Kristiansen R."/>
            <person name="Albertsen M."/>
            <person name="Michael Karst S."/>
            <person name="Rossetti S."/>
            <person name="Lund Nielsen J."/>
            <person name="Tandoi V."/>
            <person name="James Seviour R."/>
            <person name="Nielsen P.H."/>
        </authorList>
    </citation>
    <scope>NUCLEOTIDE SEQUENCE [LARGE SCALE GENOMIC DNA]</scope>
    <source>
        <strain evidence="8 9">RN1</strain>
    </source>
</reference>
<dbReference type="PANTHER" id="PTHR10030">
    <property type="entry name" value="ALPHA-L-FUCOSIDASE"/>
    <property type="match status" value="1"/>
</dbReference>
<comment type="similarity">
    <text evidence="2">Belongs to the glycosyl hydrolase 29 family.</text>
</comment>
<evidence type="ECO:0000313" key="8">
    <source>
        <dbReference type="EMBL" id="CCM63681.1"/>
    </source>
</evidence>
<evidence type="ECO:0000313" key="9">
    <source>
        <dbReference type="Proteomes" id="UP000018291"/>
    </source>
</evidence>
<accession>R4Z316</accession>
<feature type="domain" description="Glycoside hydrolase family 29 N-terminal" evidence="7">
    <location>
        <begin position="20"/>
        <end position="386"/>
    </location>
</feature>
<organism evidence="8 9">
    <name type="scientific">Candidatus Neomicrothrix parvicella RN1</name>
    <dbReference type="NCBI Taxonomy" id="1229780"/>
    <lineage>
        <taxon>Bacteria</taxon>
        <taxon>Bacillati</taxon>
        <taxon>Actinomycetota</taxon>
        <taxon>Acidimicrobiia</taxon>
        <taxon>Acidimicrobiales</taxon>
        <taxon>Microthrixaceae</taxon>
        <taxon>Candidatus Neomicrothrix</taxon>
    </lineage>
</organism>
<dbReference type="EMBL" id="CANL01000022">
    <property type="protein sequence ID" value="CCM63681.1"/>
    <property type="molecule type" value="Genomic_DNA"/>
</dbReference>
<evidence type="ECO:0000256" key="6">
    <source>
        <dbReference type="ARBA" id="ARBA00023295"/>
    </source>
</evidence>
<sequence length="498" mass="54565">MGPRPDSGNRPLADRGGPTVPAWWRDAKLGIFIHWTPASVPGWAPTEHEIGPLLASDRHNPLAEIPYTEWYENSLRFPNSSVSRHHAEVYPNRPYADFAADFRAGLDTWDPQDWARRFRAAGARYLVLVAKHHDGFCLWPTAVPNPHRANWCTERDVVGELGEAARGEGLRFGVYYSGGLDWTFNDHPIGSPSDLFAAVPDGSYAAYADAHVRELIDRFRPDVLWGDIAWPGNRKALTNLVAHYRAVVPDGVVNDRFMPHSVLSGALKNRAAAVLINGGARRMAQRDRGIVPPKPPIFDTRSPEYSAIDRVSHTAWESVRGIDRSFGFNRNSDPAHFLTKDQLSWSFCDVVSKGGNLLLNVGPRGADGRIPDPQLTRLHWLAELLDTDADGIVGSRPWVTPGDRGGGREVRYWADRGNVTVAIHHPGPTGSLELWDLAATAATRVRALGRGEAHSTATATTGPLTIHWQGGGDGPVALFSVSGAVAARSGLHPERAVW</sequence>
<dbReference type="InterPro" id="IPR017853">
    <property type="entry name" value="GH"/>
</dbReference>
<dbReference type="InterPro" id="IPR000933">
    <property type="entry name" value="Glyco_hydro_29"/>
</dbReference>
<dbReference type="PRINTS" id="PR00741">
    <property type="entry name" value="GLHYDRLASE29"/>
</dbReference>
<dbReference type="OrthoDB" id="5526311at2"/>
<dbReference type="GO" id="GO:0005764">
    <property type="term" value="C:lysosome"/>
    <property type="evidence" value="ECO:0007669"/>
    <property type="project" value="TreeGrafter"/>
</dbReference>
<evidence type="ECO:0000256" key="3">
    <source>
        <dbReference type="ARBA" id="ARBA00012662"/>
    </source>
</evidence>
<dbReference type="SMART" id="SM00812">
    <property type="entry name" value="Alpha_L_fucos"/>
    <property type="match status" value="1"/>
</dbReference>
<dbReference type="Gene3D" id="3.20.20.80">
    <property type="entry name" value="Glycosidases"/>
    <property type="match status" value="1"/>
</dbReference>
<keyword evidence="6" id="KW-0326">Glycosidase</keyword>
<evidence type="ECO:0000256" key="2">
    <source>
        <dbReference type="ARBA" id="ARBA00007951"/>
    </source>
</evidence>
<dbReference type="AlphaFoldDB" id="R4Z316"/>
<name>R4Z316_9ACTN</name>
<comment type="caution">
    <text evidence="8">The sequence shown here is derived from an EMBL/GenBank/DDBJ whole genome shotgun (WGS) entry which is preliminary data.</text>
</comment>
<gene>
    <name evidence="8" type="ORF">BN381_290040</name>
</gene>
<dbReference type="GO" id="GO:0016139">
    <property type="term" value="P:glycoside catabolic process"/>
    <property type="evidence" value="ECO:0007669"/>
    <property type="project" value="TreeGrafter"/>
</dbReference>
<dbReference type="Pfam" id="PF01120">
    <property type="entry name" value="Alpha_L_fucos"/>
    <property type="match status" value="1"/>
</dbReference>
<dbReference type="EC" id="3.2.1.51" evidence="3"/>
<proteinExistence type="inferred from homology"/>
<dbReference type="Proteomes" id="UP000018291">
    <property type="component" value="Unassembled WGS sequence"/>
</dbReference>
<dbReference type="GO" id="GO:0006004">
    <property type="term" value="P:fucose metabolic process"/>
    <property type="evidence" value="ECO:0007669"/>
    <property type="project" value="InterPro"/>
</dbReference>
<keyword evidence="9" id="KW-1185">Reference proteome</keyword>
<evidence type="ECO:0000259" key="7">
    <source>
        <dbReference type="Pfam" id="PF01120"/>
    </source>
</evidence>
<keyword evidence="4" id="KW-0732">Signal</keyword>
<evidence type="ECO:0000256" key="4">
    <source>
        <dbReference type="ARBA" id="ARBA00022729"/>
    </source>
</evidence>
<dbReference type="RefSeq" id="WP_012226690.1">
    <property type="nucleotide sequence ID" value="NZ_HG422565.1"/>
</dbReference>
<dbReference type="InterPro" id="IPR057739">
    <property type="entry name" value="Glyco_hydro_29_N"/>
</dbReference>
<evidence type="ECO:0000256" key="1">
    <source>
        <dbReference type="ARBA" id="ARBA00004071"/>
    </source>
</evidence>
<dbReference type="eggNOG" id="COG3669">
    <property type="taxonomic scope" value="Bacteria"/>
</dbReference>
<dbReference type="PIRSF" id="PIRSF001092">
    <property type="entry name" value="Alpha-L-fucosidase"/>
    <property type="match status" value="1"/>
</dbReference>
<dbReference type="GO" id="GO:0004560">
    <property type="term" value="F:alpha-L-fucosidase activity"/>
    <property type="evidence" value="ECO:0007669"/>
    <property type="project" value="InterPro"/>
</dbReference>
<dbReference type="HOGENOM" id="CLU_002934_6_2_11"/>
<dbReference type="SUPFAM" id="SSF51445">
    <property type="entry name" value="(Trans)glycosidases"/>
    <property type="match status" value="1"/>
</dbReference>
<dbReference type="PANTHER" id="PTHR10030:SF37">
    <property type="entry name" value="ALPHA-L-FUCOSIDASE-RELATED"/>
    <property type="match status" value="1"/>
</dbReference>
<dbReference type="STRING" id="1229780.BN381_290040"/>
<dbReference type="InterPro" id="IPR016286">
    <property type="entry name" value="FUC_metazoa-typ"/>
</dbReference>
<evidence type="ECO:0000256" key="5">
    <source>
        <dbReference type="ARBA" id="ARBA00022801"/>
    </source>
</evidence>
<protein>
    <recommendedName>
        <fullName evidence="3">alpha-L-fucosidase</fullName>
        <ecNumber evidence="3">3.2.1.51</ecNumber>
    </recommendedName>
</protein>